<reference evidence="1" key="1">
    <citation type="submission" date="2020-08" db="EMBL/GenBank/DDBJ databases">
        <title>Genome public.</title>
        <authorList>
            <person name="Liu C."/>
            <person name="Sun Q."/>
        </authorList>
    </citation>
    <scope>NUCLEOTIDE SEQUENCE</scope>
    <source>
        <strain evidence="1">BX5</strain>
    </source>
</reference>
<dbReference type="AlphaFoldDB" id="A0A8J6IWL4"/>
<accession>A0A8J6IWL4</accession>
<protein>
    <submittedName>
        <fullName evidence="1">Uncharacterized protein</fullName>
    </submittedName>
</protein>
<comment type="caution">
    <text evidence="1">The sequence shown here is derived from an EMBL/GenBank/DDBJ whole genome shotgun (WGS) entry which is preliminary data.</text>
</comment>
<gene>
    <name evidence="1" type="ORF">H8S55_12870</name>
</gene>
<keyword evidence="2" id="KW-1185">Reference proteome</keyword>
<sequence>MRSGGILCFLVCGNFFKRFQRIEPETIICYHTPFPKMQGDIIYVDYERSSWKYMDDEKTFSENDVNSYKIGGNSHVVCDTMEPYLLGGAAKGGGSAYVGGTSP</sequence>
<evidence type="ECO:0000313" key="2">
    <source>
        <dbReference type="Proteomes" id="UP000602260"/>
    </source>
</evidence>
<dbReference type="Proteomes" id="UP000602260">
    <property type="component" value="Unassembled WGS sequence"/>
</dbReference>
<name>A0A8J6IWL4_9FIRM</name>
<dbReference type="EMBL" id="JACOPN010000011">
    <property type="protein sequence ID" value="MBC5718189.1"/>
    <property type="molecule type" value="Genomic_DNA"/>
</dbReference>
<organism evidence="1 2">
    <name type="scientific">Flintibacter faecis</name>
    <dbReference type="NCBI Taxonomy" id="2763047"/>
    <lineage>
        <taxon>Bacteria</taxon>
        <taxon>Bacillati</taxon>
        <taxon>Bacillota</taxon>
        <taxon>Clostridia</taxon>
        <taxon>Eubacteriales</taxon>
        <taxon>Flintibacter</taxon>
    </lineage>
</organism>
<proteinExistence type="predicted"/>
<evidence type="ECO:0000313" key="1">
    <source>
        <dbReference type="EMBL" id="MBC5718189.1"/>
    </source>
</evidence>